<evidence type="ECO:0000256" key="5">
    <source>
        <dbReference type="ARBA" id="ARBA00019542"/>
    </source>
</evidence>
<keyword evidence="13 38" id="KW-1133">Transmembrane helix</keyword>
<feature type="domain" description="ABC transporter" evidence="39">
    <location>
        <begin position="42"/>
        <end position="282"/>
    </location>
</feature>
<dbReference type="InterPro" id="IPR027417">
    <property type="entry name" value="P-loop_NTPase"/>
</dbReference>
<comment type="catalytic activity">
    <reaction evidence="23">
        <text>dehydroepiandrosterone 3-sulfate(in) + ATP + H2O = dehydroepiandrosterone 3-sulfate(out) + ADP + phosphate + H(+)</text>
        <dbReference type="Rhea" id="RHEA:61364"/>
        <dbReference type="ChEBI" id="CHEBI:15377"/>
        <dbReference type="ChEBI" id="CHEBI:15378"/>
        <dbReference type="ChEBI" id="CHEBI:30616"/>
        <dbReference type="ChEBI" id="CHEBI:43474"/>
        <dbReference type="ChEBI" id="CHEBI:57905"/>
        <dbReference type="ChEBI" id="CHEBI:456216"/>
    </reaction>
    <physiologicalReaction direction="left-to-right" evidence="23">
        <dbReference type="Rhea" id="RHEA:61365"/>
    </physiologicalReaction>
</comment>
<evidence type="ECO:0000256" key="24">
    <source>
        <dbReference type="ARBA" id="ARBA00047354"/>
    </source>
</evidence>
<dbReference type="Pfam" id="PF00005">
    <property type="entry name" value="ABC_tran"/>
    <property type="match status" value="1"/>
</dbReference>
<evidence type="ECO:0000256" key="19">
    <source>
        <dbReference type="ARBA" id="ARBA00031839"/>
    </source>
</evidence>
<reference evidence="41" key="2">
    <citation type="journal article" date="2013" name="Nat. Genet.">
        <title>The genome of the platyfish, Xiphophorus maculatus, provides insights into evolutionary adaptation and several complex traits.</title>
        <authorList>
            <person name="Schartl M."/>
            <person name="Walter R.B."/>
            <person name="Shen Y."/>
            <person name="Garcia T."/>
            <person name="Catchen J."/>
            <person name="Amores A."/>
            <person name="Braasch I."/>
            <person name="Chalopin D."/>
            <person name="Volff J.N."/>
            <person name="Lesch K.P."/>
            <person name="Bisazza A."/>
            <person name="Minx P."/>
            <person name="Hillier L."/>
            <person name="Wilson R.K."/>
            <person name="Fuerstenberg S."/>
            <person name="Boore J."/>
            <person name="Searle S."/>
            <person name="Postlethwait J.H."/>
            <person name="Warren W.C."/>
        </authorList>
    </citation>
    <scope>NUCLEOTIDE SEQUENCE [LARGE SCALE GENOMIC DNA]</scope>
    <source>
        <strain evidence="41">JP 163 A</strain>
    </source>
</reference>
<keyword evidence="7" id="KW-1003">Cell membrane</keyword>
<evidence type="ECO:0000256" key="17">
    <source>
        <dbReference type="ARBA" id="ARBA00023157"/>
    </source>
</evidence>
<feature type="transmembrane region" description="Helical" evidence="38">
    <location>
        <begin position="455"/>
        <end position="475"/>
    </location>
</feature>
<evidence type="ECO:0000256" key="20">
    <source>
        <dbReference type="ARBA" id="ARBA00031848"/>
    </source>
</evidence>
<evidence type="ECO:0000256" key="33">
    <source>
        <dbReference type="ARBA" id="ARBA00049018"/>
    </source>
</evidence>
<comment type="catalytic activity">
    <reaction evidence="35">
        <text>5,7-dimethyl-2-methylamino-4-(3-pyridylmethyl)-1,3-benzothiazol-6-yl beta-D-glucuronate(in) + ATP + H2O = 5,7-dimethyl-2-methylamino-4-(3-pyridylmethyl)-1,3-benzothiazol-6-yl beta-D-glucuronate(out) + ADP + phosphate + H(+)</text>
        <dbReference type="Rhea" id="RHEA:61384"/>
        <dbReference type="ChEBI" id="CHEBI:15377"/>
        <dbReference type="ChEBI" id="CHEBI:15378"/>
        <dbReference type="ChEBI" id="CHEBI:30616"/>
        <dbReference type="ChEBI" id="CHEBI:43474"/>
        <dbReference type="ChEBI" id="CHEBI:144584"/>
        <dbReference type="ChEBI" id="CHEBI:456216"/>
    </reaction>
    <physiologicalReaction direction="left-to-right" evidence="35">
        <dbReference type="Rhea" id="RHEA:61385"/>
    </physiologicalReaction>
</comment>
<dbReference type="Pfam" id="PF19055">
    <property type="entry name" value="ABC2_membrane_7"/>
    <property type="match status" value="1"/>
</dbReference>
<comment type="catalytic activity">
    <reaction evidence="24">
        <text>sphing-4-enine 1-phosphate(in) + ATP + H2O = sphing-4-enine 1-phosphate(out) + ADP + phosphate + H(+)</text>
        <dbReference type="Rhea" id="RHEA:38951"/>
        <dbReference type="ChEBI" id="CHEBI:15377"/>
        <dbReference type="ChEBI" id="CHEBI:15378"/>
        <dbReference type="ChEBI" id="CHEBI:30616"/>
        <dbReference type="ChEBI" id="CHEBI:43474"/>
        <dbReference type="ChEBI" id="CHEBI:60119"/>
        <dbReference type="ChEBI" id="CHEBI:456216"/>
    </reaction>
    <physiologicalReaction direction="left-to-right" evidence="24">
        <dbReference type="Rhea" id="RHEA:38952"/>
    </physiologicalReaction>
</comment>
<evidence type="ECO:0000256" key="12">
    <source>
        <dbReference type="ARBA" id="ARBA00022967"/>
    </source>
</evidence>
<evidence type="ECO:0000256" key="28">
    <source>
        <dbReference type="ARBA" id="ARBA00047877"/>
    </source>
</evidence>
<feature type="transmembrane region" description="Helical" evidence="38">
    <location>
        <begin position="481"/>
        <end position="503"/>
    </location>
</feature>
<keyword evidence="16 38" id="KW-0472">Membrane</keyword>
<keyword evidence="11" id="KW-0067">ATP-binding</keyword>
<protein>
    <recommendedName>
        <fullName evidence="5">Broad substrate specificity ATP-binding cassette transporter ABCG2</fullName>
        <ecNumber evidence="4">7.6.2.2</ecNumber>
    </recommendedName>
    <alternativeName>
        <fullName evidence="19">ATP-binding cassette sub-family G member 2</fullName>
    </alternativeName>
    <alternativeName>
        <fullName evidence="20">Urate exporter</fullName>
    </alternativeName>
</protein>
<keyword evidence="18" id="KW-0325">Glycoprotein</keyword>
<keyword evidence="15" id="KW-0496">Mitochondrion</keyword>
<evidence type="ECO:0000256" key="26">
    <source>
        <dbReference type="ARBA" id="ARBA00047542"/>
    </source>
</evidence>
<evidence type="ECO:0000256" key="22">
    <source>
        <dbReference type="ARBA" id="ARBA00046614"/>
    </source>
</evidence>
<feature type="region of interest" description="Disordered" evidence="37">
    <location>
        <begin position="1"/>
        <end position="23"/>
    </location>
</feature>
<evidence type="ECO:0000256" key="37">
    <source>
        <dbReference type="SAM" id="MobiDB-lite"/>
    </source>
</evidence>
<accession>A0A3B5RFD3</accession>
<evidence type="ECO:0000256" key="14">
    <source>
        <dbReference type="ARBA" id="ARBA00023055"/>
    </source>
</evidence>
<keyword evidence="17" id="KW-1015">Disulfide bond</keyword>
<keyword evidence="14" id="KW-0445">Lipid transport</keyword>
<reference evidence="41" key="1">
    <citation type="submission" date="2012-01" db="EMBL/GenBank/DDBJ databases">
        <authorList>
            <person name="Walter R."/>
            <person name="Schartl M."/>
            <person name="Warren W."/>
        </authorList>
    </citation>
    <scope>NUCLEOTIDE SEQUENCE [LARGE SCALE GENOMIC DNA]</scope>
    <source>
        <strain evidence="41">JP 163 A</strain>
    </source>
</reference>
<evidence type="ECO:0000256" key="38">
    <source>
        <dbReference type="SAM" id="Phobius"/>
    </source>
</evidence>
<dbReference type="CDD" id="cd03213">
    <property type="entry name" value="ABCG_EPDR"/>
    <property type="match status" value="1"/>
</dbReference>
<evidence type="ECO:0000256" key="4">
    <source>
        <dbReference type="ARBA" id="ARBA00012191"/>
    </source>
</evidence>
<evidence type="ECO:0000256" key="31">
    <source>
        <dbReference type="ARBA" id="ARBA00048455"/>
    </source>
</evidence>
<organism evidence="40 41">
    <name type="scientific">Xiphophorus maculatus</name>
    <name type="common">Southern platyfish</name>
    <name type="synonym">Platypoecilus maculatus</name>
    <dbReference type="NCBI Taxonomy" id="8083"/>
    <lineage>
        <taxon>Eukaryota</taxon>
        <taxon>Metazoa</taxon>
        <taxon>Chordata</taxon>
        <taxon>Craniata</taxon>
        <taxon>Vertebrata</taxon>
        <taxon>Euteleostomi</taxon>
        <taxon>Actinopterygii</taxon>
        <taxon>Neopterygii</taxon>
        <taxon>Teleostei</taxon>
        <taxon>Neoteleostei</taxon>
        <taxon>Acanthomorphata</taxon>
        <taxon>Ovalentaria</taxon>
        <taxon>Atherinomorphae</taxon>
        <taxon>Cyprinodontiformes</taxon>
        <taxon>Poeciliidae</taxon>
        <taxon>Poeciliinae</taxon>
        <taxon>Xiphophorus</taxon>
    </lineage>
</organism>
<evidence type="ECO:0000256" key="7">
    <source>
        <dbReference type="ARBA" id="ARBA00022475"/>
    </source>
</evidence>
<evidence type="ECO:0000313" key="41">
    <source>
        <dbReference type="Proteomes" id="UP000002852"/>
    </source>
</evidence>
<evidence type="ECO:0000259" key="39">
    <source>
        <dbReference type="PROSITE" id="PS50893"/>
    </source>
</evidence>
<evidence type="ECO:0000313" key="40">
    <source>
        <dbReference type="Ensembl" id="ENSXMAP00000041326.1"/>
    </source>
</evidence>
<dbReference type="InterPro" id="IPR013525">
    <property type="entry name" value="ABC2_TM"/>
</dbReference>
<dbReference type="Ensembl" id="ENSXMAT00000038846.1">
    <property type="protein sequence ID" value="ENSXMAP00000041326.1"/>
    <property type="gene ID" value="ENSXMAG00000009943.2"/>
</dbReference>
<dbReference type="GO" id="GO:0031966">
    <property type="term" value="C:mitochondrial membrane"/>
    <property type="evidence" value="ECO:0007669"/>
    <property type="project" value="UniProtKB-SubCell"/>
</dbReference>
<dbReference type="SMART" id="SM00382">
    <property type="entry name" value="AAA"/>
    <property type="match status" value="1"/>
</dbReference>
<dbReference type="GeneTree" id="ENSGT00940000166376"/>
<dbReference type="AlphaFoldDB" id="A0A3B5RFD3"/>
<comment type="catalytic activity">
    <reaction evidence="28">
        <text>4-methylumbelliferone beta-D-glucuronate(in) + ATP + H2O = 4-methylumbelliferone beta-D-glucuronate(out) + ADP + phosphate + H(+)</text>
        <dbReference type="Rhea" id="RHEA:61372"/>
        <dbReference type="ChEBI" id="CHEBI:15377"/>
        <dbReference type="ChEBI" id="CHEBI:15378"/>
        <dbReference type="ChEBI" id="CHEBI:30616"/>
        <dbReference type="ChEBI" id="CHEBI:43474"/>
        <dbReference type="ChEBI" id="CHEBI:144582"/>
        <dbReference type="ChEBI" id="CHEBI:456216"/>
    </reaction>
    <physiologicalReaction direction="left-to-right" evidence="28">
        <dbReference type="Rhea" id="RHEA:61373"/>
    </physiologicalReaction>
</comment>
<comment type="subcellular location">
    <subcellularLocation>
        <location evidence="2">Apical cell membrane</location>
        <topology evidence="2">Multi-pass membrane protein</topology>
    </subcellularLocation>
    <subcellularLocation>
        <location evidence="1">Mitochondrion membrane</location>
        <topology evidence="1">Multi-pass membrane protein</topology>
    </subcellularLocation>
</comment>
<dbReference type="GO" id="GO:0006869">
    <property type="term" value="P:lipid transport"/>
    <property type="evidence" value="ECO:0007669"/>
    <property type="project" value="UniProtKB-KW"/>
</dbReference>
<keyword evidence="6" id="KW-0813">Transport</keyword>
<keyword evidence="8" id="KW-0597">Phosphoprotein</keyword>
<evidence type="ECO:0000256" key="21">
    <source>
        <dbReference type="ARBA" id="ARBA00034018"/>
    </source>
</evidence>
<keyword evidence="9 38" id="KW-0812">Transmembrane</keyword>
<evidence type="ECO:0000256" key="15">
    <source>
        <dbReference type="ARBA" id="ARBA00023128"/>
    </source>
</evidence>
<comment type="catalytic activity">
    <reaction evidence="27">
        <text>17beta-estradiol 17-O-(beta-D-glucuronate)(in) + ATP + H2O = 17beta-estradiol 17-O-(beta-D-glucuronate)(out) + ADP + phosphate + H(+)</text>
        <dbReference type="Rhea" id="RHEA:60128"/>
        <dbReference type="ChEBI" id="CHEBI:15377"/>
        <dbReference type="ChEBI" id="CHEBI:15378"/>
        <dbReference type="ChEBI" id="CHEBI:30616"/>
        <dbReference type="ChEBI" id="CHEBI:43474"/>
        <dbReference type="ChEBI" id="CHEBI:82961"/>
        <dbReference type="ChEBI" id="CHEBI:456216"/>
    </reaction>
    <physiologicalReaction direction="left-to-right" evidence="27">
        <dbReference type="Rhea" id="RHEA:60129"/>
    </physiologicalReaction>
</comment>
<proteinExistence type="inferred from homology"/>
<evidence type="ECO:0000256" key="8">
    <source>
        <dbReference type="ARBA" id="ARBA00022553"/>
    </source>
</evidence>
<comment type="catalytic activity">
    <reaction evidence="29">
        <text>riboflavin(in) + ATP + H2O = riboflavin(out) + ADP + phosphate + H(+)</text>
        <dbReference type="Rhea" id="RHEA:61352"/>
        <dbReference type="ChEBI" id="CHEBI:15377"/>
        <dbReference type="ChEBI" id="CHEBI:15378"/>
        <dbReference type="ChEBI" id="CHEBI:30616"/>
        <dbReference type="ChEBI" id="CHEBI:43474"/>
        <dbReference type="ChEBI" id="CHEBI:57986"/>
        <dbReference type="ChEBI" id="CHEBI:456216"/>
    </reaction>
    <physiologicalReaction direction="left-to-right" evidence="29">
        <dbReference type="Rhea" id="RHEA:61353"/>
    </physiologicalReaction>
</comment>
<feature type="transmembrane region" description="Helical" evidence="38">
    <location>
        <begin position="603"/>
        <end position="621"/>
    </location>
</feature>
<dbReference type="GO" id="GO:0016887">
    <property type="term" value="F:ATP hydrolysis activity"/>
    <property type="evidence" value="ECO:0007669"/>
    <property type="project" value="InterPro"/>
</dbReference>
<evidence type="ECO:0000256" key="13">
    <source>
        <dbReference type="ARBA" id="ARBA00022989"/>
    </source>
</evidence>
<evidence type="ECO:0000256" key="3">
    <source>
        <dbReference type="ARBA" id="ARBA00005814"/>
    </source>
</evidence>
<comment type="catalytic activity">
    <reaction evidence="21">
        <text>ATP + H2O + xenobioticSide 1 = ADP + phosphate + xenobioticSide 2.</text>
        <dbReference type="EC" id="7.6.2.2"/>
    </reaction>
</comment>
<evidence type="ECO:0000256" key="36">
    <source>
        <dbReference type="ARBA" id="ARBA00052001"/>
    </source>
</evidence>
<comment type="similarity">
    <text evidence="3">Belongs to the ABC transporter superfamily. ABCG family. Eye pigment precursor importer (TC 3.A.1.204) subfamily.</text>
</comment>
<evidence type="ECO:0000256" key="1">
    <source>
        <dbReference type="ARBA" id="ARBA00004225"/>
    </source>
</evidence>
<comment type="catalytic activity">
    <reaction evidence="32">
        <text>urate(in) + ATP + H2O = urate(out) + ADP + phosphate + H(+)</text>
        <dbReference type="Rhea" id="RHEA:16461"/>
        <dbReference type="ChEBI" id="CHEBI:15377"/>
        <dbReference type="ChEBI" id="CHEBI:15378"/>
        <dbReference type="ChEBI" id="CHEBI:17775"/>
        <dbReference type="ChEBI" id="CHEBI:30616"/>
        <dbReference type="ChEBI" id="CHEBI:43474"/>
        <dbReference type="ChEBI" id="CHEBI:456216"/>
    </reaction>
    <physiologicalReaction direction="left-to-right" evidence="32">
        <dbReference type="Rhea" id="RHEA:16462"/>
    </physiologicalReaction>
</comment>
<evidence type="ECO:0000256" key="25">
    <source>
        <dbReference type="ARBA" id="ARBA00047516"/>
    </source>
</evidence>
<dbReference type="Pfam" id="PF01061">
    <property type="entry name" value="ABC2_membrane"/>
    <property type="match status" value="1"/>
</dbReference>
<dbReference type="GO" id="GO:0015562">
    <property type="term" value="F:efflux transmembrane transporter activity"/>
    <property type="evidence" value="ECO:0007669"/>
    <property type="project" value="UniProtKB-ARBA"/>
</dbReference>
<comment type="catalytic activity">
    <reaction evidence="30">
        <text>methotrexate(in) + ATP + H2O = methotrexate(out) + ADP + phosphate + H(+)</text>
        <dbReference type="Rhea" id="RHEA:61356"/>
        <dbReference type="ChEBI" id="CHEBI:15377"/>
        <dbReference type="ChEBI" id="CHEBI:15378"/>
        <dbReference type="ChEBI" id="CHEBI:30616"/>
        <dbReference type="ChEBI" id="CHEBI:43474"/>
        <dbReference type="ChEBI" id="CHEBI:50681"/>
        <dbReference type="ChEBI" id="CHEBI:456216"/>
    </reaction>
    <physiologicalReaction direction="left-to-right" evidence="30">
        <dbReference type="Rhea" id="RHEA:61357"/>
    </physiologicalReaction>
</comment>
<evidence type="ECO:0000256" key="2">
    <source>
        <dbReference type="ARBA" id="ARBA00004424"/>
    </source>
</evidence>
<dbReference type="GO" id="GO:0032217">
    <property type="term" value="F:riboflavin transmembrane transporter activity"/>
    <property type="evidence" value="ECO:0007669"/>
    <property type="project" value="TreeGrafter"/>
</dbReference>
<evidence type="ECO:0000256" key="27">
    <source>
        <dbReference type="ARBA" id="ARBA00047576"/>
    </source>
</evidence>
<dbReference type="InterPro" id="IPR003593">
    <property type="entry name" value="AAA+_ATPase"/>
</dbReference>
<dbReference type="GO" id="GO:0008559">
    <property type="term" value="F:ABC-type xenobiotic transporter activity"/>
    <property type="evidence" value="ECO:0007669"/>
    <property type="project" value="UniProtKB-EC"/>
</dbReference>
<evidence type="ECO:0000256" key="16">
    <source>
        <dbReference type="ARBA" id="ARBA00023136"/>
    </source>
</evidence>
<keyword evidence="41" id="KW-1185">Reference proteome</keyword>
<comment type="catalytic activity">
    <reaction evidence="33">
        <text>4-methylumbelliferone sulfate(in) + ATP + H2O = 4-methylumbelliferone sulfate(out) + ADP + phosphate + H(+)</text>
        <dbReference type="Rhea" id="RHEA:61368"/>
        <dbReference type="ChEBI" id="CHEBI:15377"/>
        <dbReference type="ChEBI" id="CHEBI:15378"/>
        <dbReference type="ChEBI" id="CHEBI:30616"/>
        <dbReference type="ChEBI" id="CHEBI:43474"/>
        <dbReference type="ChEBI" id="CHEBI:144581"/>
        <dbReference type="ChEBI" id="CHEBI:456216"/>
    </reaction>
    <physiologicalReaction direction="left-to-right" evidence="33">
        <dbReference type="Rhea" id="RHEA:61369"/>
    </physiologicalReaction>
</comment>
<evidence type="ECO:0000256" key="6">
    <source>
        <dbReference type="ARBA" id="ARBA00022448"/>
    </source>
</evidence>
<reference evidence="40" key="3">
    <citation type="submission" date="2025-08" db="UniProtKB">
        <authorList>
            <consortium name="Ensembl"/>
        </authorList>
    </citation>
    <scope>IDENTIFICATION</scope>
    <source>
        <strain evidence="40">JP 163 A</strain>
    </source>
</reference>
<dbReference type="InterPro" id="IPR043926">
    <property type="entry name" value="ABCG_dom"/>
</dbReference>
<feature type="transmembrane region" description="Helical" evidence="38">
    <location>
        <begin position="515"/>
        <end position="538"/>
    </location>
</feature>
<evidence type="ECO:0000256" key="30">
    <source>
        <dbReference type="ARBA" id="ARBA00048296"/>
    </source>
</evidence>
<dbReference type="Proteomes" id="UP000002852">
    <property type="component" value="Unassembled WGS sequence"/>
</dbReference>
<evidence type="ECO:0000256" key="18">
    <source>
        <dbReference type="ARBA" id="ARBA00023180"/>
    </source>
</evidence>
<evidence type="ECO:0000256" key="23">
    <source>
        <dbReference type="ARBA" id="ARBA00047279"/>
    </source>
</evidence>
<dbReference type="GO" id="GO:0016324">
    <property type="term" value="C:apical plasma membrane"/>
    <property type="evidence" value="ECO:0007669"/>
    <property type="project" value="UniProtKB-SubCell"/>
</dbReference>
<evidence type="ECO:0000256" key="11">
    <source>
        <dbReference type="ARBA" id="ARBA00022840"/>
    </source>
</evidence>
<keyword evidence="12" id="KW-1278">Translocase</keyword>
<dbReference type="EC" id="7.6.2.2" evidence="4"/>
<dbReference type="InterPro" id="IPR050352">
    <property type="entry name" value="ABCG_transporters"/>
</dbReference>
<comment type="subunit">
    <text evidence="22">Homodimer; disulfide-linked. The minimal functional unit is a homodimer, but the major oligomeric form in plasma membrane is a homotetramer with possibility of higher order oligomerization up to homododecamers.</text>
</comment>
<dbReference type="FunFam" id="3.40.50.300:FF:000622">
    <property type="entry name" value="ATP-binding cassette sub-family G member 2"/>
    <property type="match status" value="1"/>
</dbReference>
<dbReference type="PANTHER" id="PTHR48041">
    <property type="entry name" value="ABC TRANSPORTER G FAMILY MEMBER 28"/>
    <property type="match status" value="1"/>
</dbReference>
<keyword evidence="10" id="KW-0547">Nucleotide-binding</keyword>
<reference evidence="40" key="4">
    <citation type="submission" date="2025-09" db="UniProtKB">
        <authorList>
            <consortium name="Ensembl"/>
        </authorList>
    </citation>
    <scope>IDENTIFICATION</scope>
    <source>
        <strain evidence="40">JP 163 A</strain>
    </source>
</reference>
<evidence type="ECO:0000256" key="10">
    <source>
        <dbReference type="ARBA" id="ARBA00022741"/>
    </source>
</evidence>
<evidence type="ECO:0000256" key="32">
    <source>
        <dbReference type="ARBA" id="ARBA00048665"/>
    </source>
</evidence>
<dbReference type="Gene3D" id="3.40.50.300">
    <property type="entry name" value="P-loop containing nucleotide triphosphate hydrolases"/>
    <property type="match status" value="1"/>
</dbReference>
<dbReference type="InterPro" id="IPR003439">
    <property type="entry name" value="ABC_transporter-like_ATP-bd"/>
</dbReference>
<evidence type="ECO:0000256" key="29">
    <source>
        <dbReference type="ARBA" id="ARBA00048280"/>
    </source>
</evidence>
<dbReference type="GO" id="GO:0005524">
    <property type="term" value="F:ATP binding"/>
    <property type="evidence" value="ECO:0007669"/>
    <property type="project" value="UniProtKB-KW"/>
</dbReference>
<comment type="catalytic activity">
    <reaction evidence="31">
        <text>pheophorbide a(in) + ATP + H2O = pheophorbide a(out) + ADP + phosphate + H(+)</text>
        <dbReference type="Rhea" id="RHEA:61360"/>
        <dbReference type="ChEBI" id="CHEBI:15377"/>
        <dbReference type="ChEBI" id="CHEBI:15378"/>
        <dbReference type="ChEBI" id="CHEBI:30616"/>
        <dbReference type="ChEBI" id="CHEBI:43474"/>
        <dbReference type="ChEBI" id="CHEBI:58687"/>
        <dbReference type="ChEBI" id="CHEBI:456216"/>
    </reaction>
    <physiologicalReaction direction="left-to-right" evidence="31">
        <dbReference type="Rhea" id="RHEA:61361"/>
    </physiologicalReaction>
</comment>
<name>A0A3B5RFD3_XIPMA</name>
<dbReference type="PROSITE" id="PS50893">
    <property type="entry name" value="ABC_TRANSPORTER_2"/>
    <property type="match status" value="1"/>
</dbReference>
<dbReference type="SUPFAM" id="SSF52540">
    <property type="entry name" value="P-loop containing nucleoside triphosphate hydrolases"/>
    <property type="match status" value="1"/>
</dbReference>
<sequence length="628" mass="70186">MKSESLNIGTNGTSPSKTSPDFNRTNQACGSTVSFHSIQYKVQMRSGFFCKAKPNPKEVLTDLNGIMRPGLNAILGPTGSGKSSFLDILAGRKDPLGLLGEVLIDEAPQPPNFKCLSGYVVQEDVVMGTLTVRQNLSFSAALRLPASVPQREKEARVDHLLRELCLTKVADAKVGSQLTRGISGGERKRTSIGMELIIDPAVLFLDEPTTGLDASTANSVLLLLKRMASHGRTIIMSIHQPRYSIYRLFDTLTLLVGGRMVYHGPASNALDYFTNIGYPCEPHNNPADFFLDVINGDFTKPTKNIEERLVEEFKNSSYSSETRAELRRILQTKECASQMRPRSITYHTSFLHQLQWVFQRTFQNLMLTPQTSVAQVGVNIFLALVVGAIFFAVQDDQSGLQNRMGALFFITTNQCFSTVSAAELFITERNLFVHEYISGYYRVSVYFLSKILCDLAMRTVTSVIFSAVVYFLIGLKSTVEAFLIFTFTVTLVAYTATAMTMAISADQSVVALANIFMTITFVFMMIFSGLLVNLPSIVDWLAWLKYFSIPRYGFAALKINEFVGLNFCEEPPIQNPCSSRCTGEQYLDYLGIEYSSWGLWENHVALTVMMVVFLFVAYLKLRYIRKFT</sequence>
<evidence type="ECO:0000256" key="34">
    <source>
        <dbReference type="ARBA" id="ARBA00049205"/>
    </source>
</evidence>
<evidence type="ECO:0000256" key="35">
    <source>
        <dbReference type="ARBA" id="ARBA00049490"/>
    </source>
</evidence>
<feature type="transmembrane region" description="Helical" evidence="38">
    <location>
        <begin position="373"/>
        <end position="393"/>
    </location>
</feature>
<comment type="catalytic activity">
    <reaction evidence="26">
        <text>5,7-dimethyl-2-methylamino-4-(3-pyridylmethyl)-1,3-benzothiazol-6-yl sulfate(in) + ATP + H2O = 5,7-dimethyl-2-methylamino-4-(3-pyridylmethyl)-1,3-benzothiazol-6-yl sulfate(out) + ADP + phosphate + H(+)</text>
        <dbReference type="Rhea" id="RHEA:61376"/>
        <dbReference type="ChEBI" id="CHEBI:15377"/>
        <dbReference type="ChEBI" id="CHEBI:15378"/>
        <dbReference type="ChEBI" id="CHEBI:30616"/>
        <dbReference type="ChEBI" id="CHEBI:43474"/>
        <dbReference type="ChEBI" id="CHEBI:144583"/>
        <dbReference type="ChEBI" id="CHEBI:456216"/>
    </reaction>
    <physiologicalReaction direction="left-to-right" evidence="26">
        <dbReference type="Rhea" id="RHEA:61377"/>
    </physiologicalReaction>
</comment>
<evidence type="ECO:0000256" key="9">
    <source>
        <dbReference type="ARBA" id="ARBA00022692"/>
    </source>
</evidence>
<comment type="catalytic activity">
    <reaction evidence="36">
        <text>itaconate(in) + ATP + H2O = itaconate(out) + ADP + phosphate + H(+)</text>
        <dbReference type="Rhea" id="RHEA:82291"/>
        <dbReference type="ChEBI" id="CHEBI:15377"/>
        <dbReference type="ChEBI" id="CHEBI:15378"/>
        <dbReference type="ChEBI" id="CHEBI:17240"/>
        <dbReference type="ChEBI" id="CHEBI:30616"/>
        <dbReference type="ChEBI" id="CHEBI:43474"/>
        <dbReference type="ChEBI" id="CHEBI:456216"/>
    </reaction>
    <physiologicalReaction direction="left-to-right" evidence="36">
        <dbReference type="Rhea" id="RHEA:82292"/>
    </physiologicalReaction>
</comment>
<dbReference type="PANTHER" id="PTHR48041:SF92">
    <property type="entry name" value="BROAD SUBSTRATE SPECIFICITY ATP-BINDING CASSETTE TRANSPORTER ABCG2"/>
    <property type="match status" value="1"/>
</dbReference>
<comment type="catalytic activity">
    <reaction evidence="25">
        <text>estrone 3-sulfate(in) + ATP + H2O = estrone 3-sulfate(out) + ADP + phosphate + H(+)</text>
        <dbReference type="Rhea" id="RHEA:61348"/>
        <dbReference type="ChEBI" id="CHEBI:15377"/>
        <dbReference type="ChEBI" id="CHEBI:15378"/>
        <dbReference type="ChEBI" id="CHEBI:30616"/>
        <dbReference type="ChEBI" id="CHEBI:43474"/>
        <dbReference type="ChEBI" id="CHEBI:60050"/>
        <dbReference type="ChEBI" id="CHEBI:456216"/>
    </reaction>
    <physiologicalReaction direction="left-to-right" evidence="25">
        <dbReference type="Rhea" id="RHEA:61349"/>
    </physiologicalReaction>
</comment>
<comment type="catalytic activity">
    <reaction evidence="34">
        <text>indoxyl sulfate(in) + ATP + H2O = indoxyl sulfate(out) + ADP + phosphate + H(+)</text>
        <dbReference type="Rhea" id="RHEA:61332"/>
        <dbReference type="ChEBI" id="CHEBI:15377"/>
        <dbReference type="ChEBI" id="CHEBI:15378"/>
        <dbReference type="ChEBI" id="CHEBI:30616"/>
        <dbReference type="ChEBI" id="CHEBI:43474"/>
        <dbReference type="ChEBI" id="CHEBI:144643"/>
        <dbReference type="ChEBI" id="CHEBI:456216"/>
    </reaction>
    <physiologicalReaction direction="left-to-right" evidence="34">
        <dbReference type="Rhea" id="RHEA:61333"/>
    </physiologicalReaction>
</comment>